<evidence type="ECO:0000313" key="4">
    <source>
        <dbReference type="Proteomes" id="UP000199400"/>
    </source>
</evidence>
<name>A0A1I2IDK3_9BACT</name>
<dbReference type="RefSeq" id="WP_143141454.1">
    <property type="nucleotide sequence ID" value="NZ_FOMX01000058.1"/>
</dbReference>
<feature type="region of interest" description="Disordered" evidence="1">
    <location>
        <begin position="21"/>
        <end position="41"/>
    </location>
</feature>
<proteinExistence type="predicted"/>
<dbReference type="PROSITE" id="PS51257">
    <property type="entry name" value="PROKAR_LIPOPROTEIN"/>
    <property type="match status" value="1"/>
</dbReference>
<dbReference type="SUPFAM" id="SSF89372">
    <property type="entry name" value="Fucose-specific lectin"/>
    <property type="match status" value="1"/>
</dbReference>
<dbReference type="Proteomes" id="UP000199400">
    <property type="component" value="Unassembled WGS sequence"/>
</dbReference>
<sequence>MRFGFLLPAIVAAACGGSGGAMGESDGMTRGPDTGGSETGDEVEGPCLFSFTGEWDVSVVAEKGLWGSFAIGSTYAFAMSGDGGGFVYRGERELMYAVRDGDTFRAEKVEGLGSYPLKGAALVYHEGAPVIGFAVVSTWGTTSLMLRSGDEWLEEEVAPEPYDFALALAPDGSPELLTLQAGNLYHSARLPGGGYSEELIASAKVEGGTVSVSNAAMAIDASGKRHVVYRRANDEMYYAESSPEGWVVEKIASDMSDVTPAIALDGAGTIFIIYATTDEVAALATRSLGGTFAASTLGAVPTEKLVLLTSETGEVFAAWYEEEPALWHIRRPDGSESTYIGPGHGLALSDGLLHAMYFKQNDFPQYDVCYATRPL</sequence>
<reference evidence="4" key="1">
    <citation type="submission" date="2016-10" db="EMBL/GenBank/DDBJ databases">
        <authorList>
            <person name="Varghese N."/>
            <person name="Submissions S."/>
        </authorList>
    </citation>
    <scope>NUCLEOTIDE SEQUENCE [LARGE SCALE GENOMIC DNA]</scope>
    <source>
        <strain evidence="4">ATCC 25963</strain>
    </source>
</reference>
<dbReference type="EMBL" id="FOMX01000058">
    <property type="protein sequence ID" value="SFF38611.1"/>
    <property type="molecule type" value="Genomic_DNA"/>
</dbReference>
<evidence type="ECO:0000256" key="1">
    <source>
        <dbReference type="SAM" id="MobiDB-lite"/>
    </source>
</evidence>
<organism evidence="3 4">
    <name type="scientific">Nannocystis exedens</name>
    <dbReference type="NCBI Taxonomy" id="54"/>
    <lineage>
        <taxon>Bacteria</taxon>
        <taxon>Pseudomonadati</taxon>
        <taxon>Myxococcota</taxon>
        <taxon>Polyangia</taxon>
        <taxon>Nannocystales</taxon>
        <taxon>Nannocystaceae</taxon>
        <taxon>Nannocystis</taxon>
    </lineage>
</organism>
<dbReference type="STRING" id="54.SAMN02745121_08528"/>
<evidence type="ECO:0000313" key="3">
    <source>
        <dbReference type="EMBL" id="SFF38611.1"/>
    </source>
</evidence>
<keyword evidence="4" id="KW-1185">Reference proteome</keyword>
<evidence type="ECO:0000256" key="2">
    <source>
        <dbReference type="SAM" id="SignalP"/>
    </source>
</evidence>
<dbReference type="AlphaFoldDB" id="A0A1I2IDK3"/>
<gene>
    <name evidence="3" type="ORF">SAMN02745121_08528</name>
</gene>
<keyword evidence="2" id="KW-0732">Signal</keyword>
<feature type="signal peptide" evidence="2">
    <location>
        <begin position="1"/>
        <end position="23"/>
    </location>
</feature>
<protein>
    <recommendedName>
        <fullName evidence="5">Lipoprotein</fullName>
    </recommendedName>
</protein>
<accession>A0A1I2IDK3</accession>
<feature type="chain" id="PRO_5011498470" description="Lipoprotein" evidence="2">
    <location>
        <begin position="24"/>
        <end position="375"/>
    </location>
</feature>
<evidence type="ECO:0008006" key="5">
    <source>
        <dbReference type="Google" id="ProtNLM"/>
    </source>
</evidence>